<protein>
    <submittedName>
        <fullName evidence="5">MarR family transcriptional regulator</fullName>
    </submittedName>
</protein>
<dbReference type="PRINTS" id="PR00598">
    <property type="entry name" value="HTHMARR"/>
</dbReference>
<reference evidence="5" key="1">
    <citation type="submission" date="2022-08" db="EMBL/GenBank/DDBJ databases">
        <authorList>
            <person name="Dale J.L."/>
        </authorList>
    </citation>
    <scope>NUCLEOTIDE SEQUENCE</scope>
    <source>
        <strain evidence="5">2022EL-00758</strain>
    </source>
</reference>
<dbReference type="AlphaFoldDB" id="A0A9Q4CP71"/>
<organism evidence="5 6">
    <name type="scientific">Morganella morganii</name>
    <name type="common">Proteus morganii</name>
    <dbReference type="NCBI Taxonomy" id="582"/>
    <lineage>
        <taxon>Bacteria</taxon>
        <taxon>Pseudomonadati</taxon>
        <taxon>Pseudomonadota</taxon>
        <taxon>Gammaproteobacteria</taxon>
        <taxon>Enterobacterales</taxon>
        <taxon>Morganellaceae</taxon>
        <taxon>Morganella</taxon>
    </lineage>
</organism>
<dbReference type="InterPro" id="IPR023187">
    <property type="entry name" value="Tscrpt_reg_MarR-type_CS"/>
</dbReference>
<feature type="domain" description="HTH marR-type" evidence="4">
    <location>
        <begin position="1"/>
        <end position="141"/>
    </location>
</feature>
<dbReference type="SUPFAM" id="SSF46785">
    <property type="entry name" value="Winged helix' DNA-binding domain"/>
    <property type="match status" value="1"/>
</dbReference>
<keyword evidence="1" id="KW-0805">Transcription regulation</keyword>
<evidence type="ECO:0000256" key="3">
    <source>
        <dbReference type="ARBA" id="ARBA00023163"/>
    </source>
</evidence>
<proteinExistence type="predicted"/>
<comment type="caution">
    <text evidence="5">The sequence shown here is derived from an EMBL/GenBank/DDBJ whole genome shotgun (WGS) entry which is preliminary data.</text>
</comment>
<accession>A0A9Q4CP71</accession>
<dbReference type="PROSITE" id="PS01117">
    <property type="entry name" value="HTH_MARR_1"/>
    <property type="match status" value="1"/>
</dbReference>
<evidence type="ECO:0000313" key="6">
    <source>
        <dbReference type="Proteomes" id="UP001076655"/>
    </source>
</evidence>
<dbReference type="PROSITE" id="PS50995">
    <property type="entry name" value="HTH_MARR_2"/>
    <property type="match status" value="1"/>
</dbReference>
<dbReference type="InterPro" id="IPR036388">
    <property type="entry name" value="WH-like_DNA-bd_sf"/>
</dbReference>
<dbReference type="InterPro" id="IPR000835">
    <property type="entry name" value="HTH_MarR-typ"/>
</dbReference>
<dbReference type="Proteomes" id="UP001076655">
    <property type="component" value="Unassembled WGS sequence"/>
</dbReference>
<evidence type="ECO:0000256" key="2">
    <source>
        <dbReference type="ARBA" id="ARBA00023125"/>
    </source>
</evidence>
<evidence type="ECO:0000313" key="5">
    <source>
        <dbReference type="EMBL" id="MCY0789061.1"/>
    </source>
</evidence>
<dbReference type="SMART" id="SM00347">
    <property type="entry name" value="HTH_MARR"/>
    <property type="match status" value="1"/>
</dbReference>
<evidence type="ECO:0000259" key="4">
    <source>
        <dbReference type="PROSITE" id="PS50995"/>
    </source>
</evidence>
<keyword evidence="3" id="KW-0804">Transcription</keyword>
<dbReference type="GO" id="GO:0006950">
    <property type="term" value="P:response to stress"/>
    <property type="evidence" value="ECO:0007669"/>
    <property type="project" value="TreeGrafter"/>
</dbReference>
<dbReference type="Pfam" id="PF12802">
    <property type="entry name" value="MarR_2"/>
    <property type="match status" value="1"/>
</dbReference>
<evidence type="ECO:0000256" key="1">
    <source>
        <dbReference type="ARBA" id="ARBA00023015"/>
    </source>
</evidence>
<dbReference type="PANTHER" id="PTHR33164:SF104">
    <property type="entry name" value="TRANSCRIPTIONAL REGULATORY PROTEIN"/>
    <property type="match status" value="1"/>
</dbReference>
<dbReference type="PANTHER" id="PTHR33164">
    <property type="entry name" value="TRANSCRIPTIONAL REGULATOR, MARR FAMILY"/>
    <property type="match status" value="1"/>
</dbReference>
<keyword evidence="2" id="KW-0238">DNA-binding</keyword>
<dbReference type="Gene3D" id="1.10.10.10">
    <property type="entry name" value="Winged helix-like DNA-binding domain superfamily/Winged helix DNA-binding domain"/>
    <property type="match status" value="1"/>
</dbReference>
<dbReference type="GO" id="GO:0003700">
    <property type="term" value="F:DNA-binding transcription factor activity"/>
    <property type="evidence" value="ECO:0007669"/>
    <property type="project" value="InterPro"/>
</dbReference>
<gene>
    <name evidence="5" type="ORF">N0392_05070</name>
</gene>
<name>A0A9Q4CP71_MORMO</name>
<dbReference type="InterPro" id="IPR036390">
    <property type="entry name" value="WH_DNA-bd_sf"/>
</dbReference>
<dbReference type="RefSeq" id="WP_260249205.1">
    <property type="nucleotide sequence ID" value="NZ_CP172114.1"/>
</dbReference>
<sequence length="147" mass="16780">MTPNLPDPWFAFVRAHRLLIRNIEAALSQAGLPVYAWYDVLWGLESGKNGTRRMNELADVLAIERYNLTRLIDRLEKEDLVTRSRSDSDRRAAFATITEKGRALRKEMWVVYQAVIKADFLSQFSEDDITRMTALFTAVAGKAQSAE</sequence>
<dbReference type="EMBL" id="JAPNMI010000002">
    <property type="protein sequence ID" value="MCY0789061.1"/>
    <property type="molecule type" value="Genomic_DNA"/>
</dbReference>
<dbReference type="GO" id="GO:0003677">
    <property type="term" value="F:DNA binding"/>
    <property type="evidence" value="ECO:0007669"/>
    <property type="project" value="UniProtKB-KW"/>
</dbReference>
<dbReference type="InterPro" id="IPR039422">
    <property type="entry name" value="MarR/SlyA-like"/>
</dbReference>